<accession>A0A1M6M2C4</accession>
<dbReference type="RefSeq" id="WP_072887475.1">
    <property type="nucleotide sequence ID" value="NZ_FRAE01000013.1"/>
</dbReference>
<gene>
    <name evidence="7" type="ORF">SAMN02744037_00798</name>
</gene>
<dbReference type="AlphaFoldDB" id="A0A1M6M2C4"/>
<dbReference type="SUPFAM" id="SSF56954">
    <property type="entry name" value="Outer membrane efflux proteins (OEP)"/>
    <property type="match status" value="1"/>
</dbReference>
<sequence length="377" mass="44936">MKKIHRIILFLILLVFTLFSSIMSFESFAQEKELEFLSLEQAQKEAIENSSVLKEDMRNLKSLEDDYSQIRRQEKRVKNYMDKDDYDASLEDYKYKSGDKTKEVDMRIKSSKIKLKKDEEQIKLDVLLAYQNVLLKQKELEIEKENIEYQKNLLDIKKVKNRLGKISLNEFEKAENDYNNLVLNLNTTKQELENSYIKLNLLRGVYLEERPILSEDTINTFSLDIVLNQEEAFKKALESRHDILSLKDNIEFSKMDIENISIKYPSNTYKYKEKERALNDAKEKYEDKKNEIKKEIESAYSELLLSKLKNDNIKASLDMMKKDLEKKNIFYNYGRISKIELENSKIEILKKELEYISNTFEYERLLKKYILSYTFGD</sequence>
<feature type="coiled-coil region" evidence="6">
    <location>
        <begin position="271"/>
        <end position="302"/>
    </location>
</feature>
<evidence type="ECO:0000256" key="6">
    <source>
        <dbReference type="SAM" id="Coils"/>
    </source>
</evidence>
<dbReference type="EMBL" id="FRAE01000013">
    <property type="protein sequence ID" value="SHJ77644.1"/>
    <property type="molecule type" value="Genomic_DNA"/>
</dbReference>
<dbReference type="GO" id="GO:0015562">
    <property type="term" value="F:efflux transmembrane transporter activity"/>
    <property type="evidence" value="ECO:0007669"/>
    <property type="project" value="InterPro"/>
</dbReference>
<evidence type="ECO:0000256" key="2">
    <source>
        <dbReference type="ARBA" id="ARBA00022452"/>
    </source>
</evidence>
<name>A0A1M6M2C4_9FIRM</name>
<keyword evidence="6" id="KW-0175">Coiled coil</keyword>
<evidence type="ECO:0000256" key="1">
    <source>
        <dbReference type="ARBA" id="ARBA00004442"/>
    </source>
</evidence>
<organism evidence="7 8">
    <name type="scientific">Tepidibacter formicigenes DSM 15518</name>
    <dbReference type="NCBI Taxonomy" id="1123349"/>
    <lineage>
        <taxon>Bacteria</taxon>
        <taxon>Bacillati</taxon>
        <taxon>Bacillota</taxon>
        <taxon>Clostridia</taxon>
        <taxon>Peptostreptococcales</taxon>
        <taxon>Peptostreptococcaceae</taxon>
        <taxon>Tepidibacter</taxon>
    </lineage>
</organism>
<comment type="subcellular location">
    <subcellularLocation>
        <location evidence="1">Cell outer membrane</location>
    </subcellularLocation>
</comment>
<dbReference type="GO" id="GO:0015288">
    <property type="term" value="F:porin activity"/>
    <property type="evidence" value="ECO:0007669"/>
    <property type="project" value="TreeGrafter"/>
</dbReference>
<dbReference type="GO" id="GO:0009279">
    <property type="term" value="C:cell outer membrane"/>
    <property type="evidence" value="ECO:0007669"/>
    <property type="project" value="UniProtKB-SubCell"/>
</dbReference>
<keyword evidence="3" id="KW-0812">Transmembrane</keyword>
<evidence type="ECO:0000256" key="3">
    <source>
        <dbReference type="ARBA" id="ARBA00022692"/>
    </source>
</evidence>
<evidence type="ECO:0000313" key="7">
    <source>
        <dbReference type="EMBL" id="SHJ77644.1"/>
    </source>
</evidence>
<dbReference type="STRING" id="1123349.SAMN02744037_00798"/>
<keyword evidence="2" id="KW-1134">Transmembrane beta strand</keyword>
<keyword evidence="8" id="KW-1185">Reference proteome</keyword>
<evidence type="ECO:0000313" key="8">
    <source>
        <dbReference type="Proteomes" id="UP000242497"/>
    </source>
</evidence>
<dbReference type="Gene3D" id="1.20.1600.10">
    <property type="entry name" value="Outer membrane efflux proteins (OEP)"/>
    <property type="match status" value="1"/>
</dbReference>
<dbReference type="GO" id="GO:1990281">
    <property type="term" value="C:efflux pump complex"/>
    <property type="evidence" value="ECO:0007669"/>
    <property type="project" value="TreeGrafter"/>
</dbReference>
<evidence type="ECO:0000256" key="4">
    <source>
        <dbReference type="ARBA" id="ARBA00023136"/>
    </source>
</evidence>
<reference evidence="8" key="1">
    <citation type="submission" date="2016-11" db="EMBL/GenBank/DDBJ databases">
        <authorList>
            <person name="Varghese N."/>
            <person name="Submissions S."/>
        </authorList>
    </citation>
    <scope>NUCLEOTIDE SEQUENCE [LARGE SCALE GENOMIC DNA]</scope>
    <source>
        <strain evidence="8">DSM 15518</strain>
    </source>
</reference>
<dbReference type="InterPro" id="IPR051906">
    <property type="entry name" value="TolC-like"/>
</dbReference>
<dbReference type="PANTHER" id="PTHR30026">
    <property type="entry name" value="OUTER MEMBRANE PROTEIN TOLC"/>
    <property type="match status" value="1"/>
</dbReference>
<protein>
    <submittedName>
        <fullName evidence="7">Outer membrane efflux protein</fullName>
    </submittedName>
</protein>
<evidence type="ECO:0000256" key="5">
    <source>
        <dbReference type="ARBA" id="ARBA00023237"/>
    </source>
</evidence>
<proteinExistence type="predicted"/>
<keyword evidence="5" id="KW-0998">Cell outer membrane</keyword>
<dbReference type="Proteomes" id="UP000242497">
    <property type="component" value="Unassembled WGS sequence"/>
</dbReference>
<dbReference type="PANTHER" id="PTHR30026:SF20">
    <property type="entry name" value="OUTER MEMBRANE PROTEIN TOLC"/>
    <property type="match status" value="1"/>
</dbReference>
<keyword evidence="4" id="KW-0472">Membrane</keyword>
<dbReference type="OrthoDB" id="1748761at2"/>